<dbReference type="EMBL" id="KV937559">
    <property type="protein sequence ID" value="PIO29714.1"/>
    <property type="molecule type" value="Genomic_DNA"/>
</dbReference>
<dbReference type="AlphaFoldDB" id="A0A2G9RPD4"/>
<gene>
    <name evidence="2" type="ORF">AB205_0046860</name>
</gene>
<reference evidence="3" key="1">
    <citation type="journal article" date="2017" name="Nat. Commun.">
        <title>The North American bullfrog draft genome provides insight into hormonal regulation of long noncoding RNA.</title>
        <authorList>
            <person name="Hammond S.A."/>
            <person name="Warren R.L."/>
            <person name="Vandervalk B.P."/>
            <person name="Kucuk E."/>
            <person name="Khan H."/>
            <person name="Gibb E.A."/>
            <person name="Pandoh P."/>
            <person name="Kirk H."/>
            <person name="Zhao Y."/>
            <person name="Jones M."/>
            <person name="Mungall A.J."/>
            <person name="Coope R."/>
            <person name="Pleasance S."/>
            <person name="Moore R.A."/>
            <person name="Holt R.A."/>
            <person name="Round J.M."/>
            <person name="Ohora S."/>
            <person name="Walle B.V."/>
            <person name="Veldhoen N."/>
            <person name="Helbing C.C."/>
            <person name="Birol I."/>
        </authorList>
    </citation>
    <scope>NUCLEOTIDE SEQUENCE [LARGE SCALE GENOMIC DNA]</scope>
</reference>
<name>A0A2G9RPD4_AQUCT</name>
<feature type="compositionally biased region" description="Basic and acidic residues" evidence="1">
    <location>
        <begin position="83"/>
        <end position="97"/>
    </location>
</feature>
<keyword evidence="3" id="KW-1185">Reference proteome</keyword>
<evidence type="ECO:0000313" key="2">
    <source>
        <dbReference type="EMBL" id="PIO29714.1"/>
    </source>
</evidence>
<evidence type="ECO:0000256" key="1">
    <source>
        <dbReference type="SAM" id="MobiDB-lite"/>
    </source>
</evidence>
<evidence type="ECO:0000313" key="3">
    <source>
        <dbReference type="Proteomes" id="UP000228934"/>
    </source>
</evidence>
<dbReference type="Proteomes" id="UP000228934">
    <property type="component" value="Unassembled WGS sequence"/>
</dbReference>
<feature type="region of interest" description="Disordered" evidence="1">
    <location>
        <begin position="77"/>
        <end position="97"/>
    </location>
</feature>
<accession>A0A2G9RPD4</accession>
<proteinExistence type="predicted"/>
<organism evidence="2 3">
    <name type="scientific">Aquarana catesbeiana</name>
    <name type="common">American bullfrog</name>
    <name type="synonym">Rana catesbeiana</name>
    <dbReference type="NCBI Taxonomy" id="8400"/>
    <lineage>
        <taxon>Eukaryota</taxon>
        <taxon>Metazoa</taxon>
        <taxon>Chordata</taxon>
        <taxon>Craniata</taxon>
        <taxon>Vertebrata</taxon>
        <taxon>Euteleostomi</taxon>
        <taxon>Amphibia</taxon>
        <taxon>Batrachia</taxon>
        <taxon>Anura</taxon>
        <taxon>Neobatrachia</taxon>
        <taxon>Ranoidea</taxon>
        <taxon>Ranidae</taxon>
        <taxon>Aquarana</taxon>
    </lineage>
</organism>
<sequence length="97" mass="10748">MHIYLHASTNILMFTAYTLYELTRSLGLHHYTYAMPARRLAPGGVPSDFAPLSSLVRNLLLLSWSCTPVAMVKPSGTMLHTSTPEERAGSRETSRVV</sequence>
<protein>
    <submittedName>
        <fullName evidence="2">Uncharacterized protein</fullName>
    </submittedName>
</protein>